<comment type="similarity">
    <text evidence="2 13">Belongs to the GHMP kinase family. Homoserine kinase subfamily.</text>
</comment>
<dbReference type="PANTHER" id="PTHR20861:SF1">
    <property type="entry name" value="HOMOSERINE KINASE"/>
    <property type="match status" value="1"/>
</dbReference>
<keyword evidence="13" id="KW-0963">Cytoplasm</keyword>
<dbReference type="PROSITE" id="PS00627">
    <property type="entry name" value="GHMP_KINASES_ATP"/>
    <property type="match status" value="1"/>
</dbReference>
<dbReference type="GO" id="GO:0009088">
    <property type="term" value="P:threonine biosynthetic process"/>
    <property type="evidence" value="ECO:0007669"/>
    <property type="project" value="UniProtKB-UniRule"/>
</dbReference>
<evidence type="ECO:0000256" key="13">
    <source>
        <dbReference type="HAMAP-Rule" id="MF_00384"/>
    </source>
</evidence>
<dbReference type="Gene3D" id="3.30.230.10">
    <property type="match status" value="1"/>
</dbReference>
<comment type="caution">
    <text evidence="16">The sequence shown here is derived from an EMBL/GenBank/DDBJ whole genome shotgun (WGS) entry which is preliminary data.</text>
</comment>
<evidence type="ECO:0000256" key="9">
    <source>
        <dbReference type="ARBA" id="ARBA00022777"/>
    </source>
</evidence>
<evidence type="ECO:0000313" key="17">
    <source>
        <dbReference type="Proteomes" id="UP000717624"/>
    </source>
</evidence>
<dbReference type="PANTHER" id="PTHR20861">
    <property type="entry name" value="HOMOSERINE/4-DIPHOSPHOCYTIDYL-2-C-METHYL-D-ERYTHRITOL KINASE"/>
    <property type="match status" value="1"/>
</dbReference>
<comment type="subcellular location">
    <subcellularLocation>
        <location evidence="13">Cytoplasm</location>
    </subcellularLocation>
</comment>
<dbReference type="NCBIfam" id="TIGR00191">
    <property type="entry name" value="thrB"/>
    <property type="match status" value="1"/>
</dbReference>
<feature type="domain" description="GHMP kinase N-terminal" evidence="14">
    <location>
        <begin position="58"/>
        <end position="140"/>
    </location>
</feature>
<dbReference type="HAMAP" id="MF_00384">
    <property type="entry name" value="Homoser_kinase"/>
    <property type="match status" value="1"/>
</dbReference>
<evidence type="ECO:0000256" key="4">
    <source>
        <dbReference type="ARBA" id="ARBA00017858"/>
    </source>
</evidence>
<dbReference type="Pfam" id="PF08544">
    <property type="entry name" value="GHMP_kinases_C"/>
    <property type="match status" value="1"/>
</dbReference>
<evidence type="ECO:0000256" key="5">
    <source>
        <dbReference type="ARBA" id="ARBA00022605"/>
    </source>
</evidence>
<evidence type="ECO:0000256" key="2">
    <source>
        <dbReference type="ARBA" id="ARBA00007370"/>
    </source>
</evidence>
<evidence type="ECO:0000256" key="10">
    <source>
        <dbReference type="ARBA" id="ARBA00022840"/>
    </source>
</evidence>
<dbReference type="Proteomes" id="UP000717624">
    <property type="component" value="Unassembled WGS sequence"/>
</dbReference>
<evidence type="ECO:0000313" key="16">
    <source>
        <dbReference type="EMBL" id="MBM7590002.1"/>
    </source>
</evidence>
<dbReference type="NCBIfam" id="NF002288">
    <property type="entry name" value="PRK01212.1-4"/>
    <property type="match status" value="1"/>
</dbReference>
<keyword evidence="8 13" id="KW-0547">Nucleotide-binding</keyword>
<evidence type="ECO:0000259" key="14">
    <source>
        <dbReference type="Pfam" id="PF00288"/>
    </source>
</evidence>
<dbReference type="InterPro" id="IPR006203">
    <property type="entry name" value="GHMP_knse_ATP-bd_CS"/>
</dbReference>
<evidence type="ECO:0000256" key="1">
    <source>
        <dbReference type="ARBA" id="ARBA00005015"/>
    </source>
</evidence>
<keyword evidence="5 13" id="KW-0028">Amino-acid biosynthesis</keyword>
<name>A0A938XTU9_9BACL</name>
<dbReference type="SUPFAM" id="SSF55060">
    <property type="entry name" value="GHMP Kinase, C-terminal domain"/>
    <property type="match status" value="1"/>
</dbReference>
<evidence type="ECO:0000256" key="7">
    <source>
        <dbReference type="ARBA" id="ARBA00022697"/>
    </source>
</evidence>
<evidence type="ECO:0000256" key="11">
    <source>
        <dbReference type="ARBA" id="ARBA00049375"/>
    </source>
</evidence>
<dbReference type="PIRSF" id="PIRSF000676">
    <property type="entry name" value="Homoser_kin"/>
    <property type="match status" value="1"/>
</dbReference>
<proteinExistence type="inferred from homology"/>
<keyword evidence="17" id="KW-1185">Reference proteome</keyword>
<dbReference type="InterPro" id="IPR006204">
    <property type="entry name" value="GHMP_kinase_N_dom"/>
</dbReference>
<reference evidence="16" key="1">
    <citation type="submission" date="2021-01" db="EMBL/GenBank/DDBJ databases">
        <title>Genomic Encyclopedia of Type Strains, Phase IV (KMG-IV): sequencing the most valuable type-strain genomes for metagenomic binning, comparative biology and taxonomic classification.</title>
        <authorList>
            <person name="Goeker M."/>
        </authorList>
    </citation>
    <scope>NUCLEOTIDE SEQUENCE</scope>
    <source>
        <strain evidence="16">DSM 25523</strain>
    </source>
</reference>
<feature type="binding site" evidence="13">
    <location>
        <begin position="87"/>
        <end position="97"/>
    </location>
    <ligand>
        <name>ATP</name>
        <dbReference type="ChEBI" id="CHEBI:30616"/>
    </ligand>
</feature>
<dbReference type="EC" id="2.7.1.39" evidence="3 13"/>
<evidence type="ECO:0000256" key="6">
    <source>
        <dbReference type="ARBA" id="ARBA00022679"/>
    </source>
</evidence>
<dbReference type="InterPro" id="IPR014721">
    <property type="entry name" value="Ribsml_uS5_D2-typ_fold_subgr"/>
</dbReference>
<keyword evidence="7 13" id="KW-0791">Threonine biosynthesis</keyword>
<keyword evidence="6 13" id="KW-0808">Transferase</keyword>
<dbReference type="PRINTS" id="PR00958">
    <property type="entry name" value="HOMSERKINASE"/>
</dbReference>
<dbReference type="Gene3D" id="3.30.70.890">
    <property type="entry name" value="GHMP kinase, C-terminal domain"/>
    <property type="match status" value="1"/>
</dbReference>
<dbReference type="InterPro" id="IPR013750">
    <property type="entry name" value="GHMP_kinase_C_dom"/>
</dbReference>
<dbReference type="GO" id="GO:0005737">
    <property type="term" value="C:cytoplasm"/>
    <property type="evidence" value="ECO:0007669"/>
    <property type="project" value="UniProtKB-SubCell"/>
</dbReference>
<evidence type="ECO:0000256" key="3">
    <source>
        <dbReference type="ARBA" id="ARBA00012078"/>
    </source>
</evidence>
<comment type="pathway">
    <text evidence="1 13">Amino-acid biosynthesis; L-threonine biosynthesis; L-threonine from L-aspartate: step 4/5.</text>
</comment>
<dbReference type="GO" id="GO:0005524">
    <property type="term" value="F:ATP binding"/>
    <property type="evidence" value="ECO:0007669"/>
    <property type="project" value="UniProtKB-UniRule"/>
</dbReference>
<dbReference type="InterPro" id="IPR036554">
    <property type="entry name" value="GHMP_kinase_C_sf"/>
</dbReference>
<dbReference type="Pfam" id="PF00288">
    <property type="entry name" value="GHMP_kinases_N"/>
    <property type="match status" value="1"/>
</dbReference>
<comment type="function">
    <text evidence="12 13">Catalyzes the ATP-dependent phosphorylation of L-homoserine to L-homoserine phosphate.</text>
</comment>
<keyword evidence="10 13" id="KW-0067">ATP-binding</keyword>
<evidence type="ECO:0000256" key="8">
    <source>
        <dbReference type="ARBA" id="ARBA00022741"/>
    </source>
</evidence>
<dbReference type="SUPFAM" id="SSF54211">
    <property type="entry name" value="Ribosomal protein S5 domain 2-like"/>
    <property type="match status" value="1"/>
</dbReference>
<feature type="domain" description="GHMP kinase C-terminal" evidence="15">
    <location>
        <begin position="205"/>
        <end position="279"/>
    </location>
</feature>
<protein>
    <recommendedName>
        <fullName evidence="4 13">Homoserine kinase</fullName>
        <shortName evidence="13">HK</shortName>
        <shortName evidence="13">HSK</shortName>
        <ecNumber evidence="3 13">2.7.1.39</ecNumber>
    </recommendedName>
</protein>
<dbReference type="InterPro" id="IPR000870">
    <property type="entry name" value="Homoserine_kinase"/>
</dbReference>
<accession>A0A938XTU9</accession>
<dbReference type="EMBL" id="JAFBEB010000004">
    <property type="protein sequence ID" value="MBM7590002.1"/>
    <property type="molecule type" value="Genomic_DNA"/>
</dbReference>
<organism evidence="16 17">
    <name type="scientific">Brevibacillus fulvus</name>
    <dbReference type="NCBI Taxonomy" id="1125967"/>
    <lineage>
        <taxon>Bacteria</taxon>
        <taxon>Bacillati</taxon>
        <taxon>Bacillota</taxon>
        <taxon>Bacilli</taxon>
        <taxon>Bacillales</taxon>
        <taxon>Paenibacillaceae</taxon>
        <taxon>Brevibacillus</taxon>
    </lineage>
</organism>
<keyword evidence="9 13" id="KW-0418">Kinase</keyword>
<dbReference type="AlphaFoldDB" id="A0A938XTU9"/>
<dbReference type="GO" id="GO:0004413">
    <property type="term" value="F:homoserine kinase activity"/>
    <property type="evidence" value="ECO:0007669"/>
    <property type="project" value="UniProtKB-UniRule"/>
</dbReference>
<dbReference type="RefSeq" id="WP_204517711.1">
    <property type="nucleotide sequence ID" value="NZ_BAABIN010000007.1"/>
</dbReference>
<gene>
    <name evidence="13" type="primary">thrB</name>
    <name evidence="16" type="ORF">JOD01_001603</name>
</gene>
<evidence type="ECO:0000259" key="15">
    <source>
        <dbReference type="Pfam" id="PF08544"/>
    </source>
</evidence>
<dbReference type="InterPro" id="IPR020568">
    <property type="entry name" value="Ribosomal_Su5_D2-typ_SF"/>
</dbReference>
<sequence>MNKVRVIVPASTANLGPGFDTLGMAFQLYTTIELRYAEKTEIRMNGPELDKLPTDKSNLLYQIAAQLFAEAGRPAPELLFEVESTVPLTRGLGSSAAAIVGALVSANALLDEPFTREQLFAMACRLEGHPDNVGASLFGGFVVATMPDTEQAAVPYVRFTAPEQLHALAVIPDFWLSTEKARTVLPDLYRKEDMIYNVGHSSLLVAALAQGRLDLLASAMQDRLHQPYRAQLVPGLSEILASAAEHGAWGAALSGAGPTIICFYTGETNRQQLLSFVDRIMVKHQVGYQTLTLLPDNDGVQVSKI</sequence>
<evidence type="ECO:0000256" key="12">
    <source>
        <dbReference type="ARBA" id="ARBA00049954"/>
    </source>
</evidence>
<comment type="catalytic activity">
    <reaction evidence="11 13">
        <text>L-homoserine + ATP = O-phospho-L-homoserine + ADP + H(+)</text>
        <dbReference type="Rhea" id="RHEA:13985"/>
        <dbReference type="ChEBI" id="CHEBI:15378"/>
        <dbReference type="ChEBI" id="CHEBI:30616"/>
        <dbReference type="ChEBI" id="CHEBI:57476"/>
        <dbReference type="ChEBI" id="CHEBI:57590"/>
        <dbReference type="ChEBI" id="CHEBI:456216"/>
        <dbReference type="EC" id="2.7.1.39"/>
    </reaction>
</comment>